<dbReference type="Pfam" id="PF18029">
    <property type="entry name" value="Glyoxalase_6"/>
    <property type="match status" value="1"/>
</dbReference>
<dbReference type="EMBL" id="SMAF01000024">
    <property type="protein sequence ID" value="TCS94077.1"/>
    <property type="molecule type" value="Genomic_DNA"/>
</dbReference>
<dbReference type="Proteomes" id="UP000294599">
    <property type="component" value="Unassembled WGS sequence"/>
</dbReference>
<protein>
    <recommendedName>
        <fullName evidence="2">VOC domain-containing protein</fullName>
    </recommendedName>
</protein>
<evidence type="ECO:0000259" key="2">
    <source>
        <dbReference type="PROSITE" id="PS51819"/>
    </source>
</evidence>
<reference evidence="3 4" key="1">
    <citation type="submission" date="2019-03" db="EMBL/GenBank/DDBJ databases">
        <title>Genomic Encyclopedia of Type Strains, Phase IV (KMG-IV): sequencing the most valuable type-strain genomes for metagenomic binning, comparative biology and taxonomic classification.</title>
        <authorList>
            <person name="Goeker M."/>
        </authorList>
    </citation>
    <scope>NUCLEOTIDE SEQUENCE [LARGE SCALE GENOMIC DNA]</scope>
    <source>
        <strain evidence="3 4">DSM 21944</strain>
    </source>
</reference>
<dbReference type="InterPro" id="IPR037523">
    <property type="entry name" value="VOC_core"/>
</dbReference>
<evidence type="ECO:0000256" key="1">
    <source>
        <dbReference type="SAM" id="MobiDB-lite"/>
    </source>
</evidence>
<accession>A0A4V6NZ84</accession>
<proteinExistence type="predicted"/>
<name>A0A4V6NZ84_9GAMM</name>
<dbReference type="AlphaFoldDB" id="A0A4V6NZ84"/>
<feature type="domain" description="VOC" evidence="2">
    <location>
        <begin position="18"/>
        <end position="128"/>
    </location>
</feature>
<evidence type="ECO:0000313" key="4">
    <source>
        <dbReference type="Proteomes" id="UP000294599"/>
    </source>
</evidence>
<dbReference type="InterPro" id="IPR029068">
    <property type="entry name" value="Glyas_Bleomycin-R_OHBP_Dase"/>
</dbReference>
<dbReference type="Gene3D" id="3.10.180.10">
    <property type="entry name" value="2,3-Dihydroxybiphenyl 1,2-Dioxygenase, domain 1"/>
    <property type="match status" value="1"/>
</dbReference>
<organism evidence="3 4">
    <name type="scientific">Pseudofulvimonas gallinarii</name>
    <dbReference type="NCBI Taxonomy" id="634155"/>
    <lineage>
        <taxon>Bacteria</taxon>
        <taxon>Pseudomonadati</taxon>
        <taxon>Pseudomonadota</taxon>
        <taxon>Gammaproteobacteria</taxon>
        <taxon>Lysobacterales</taxon>
        <taxon>Rhodanobacteraceae</taxon>
        <taxon>Pseudofulvimonas</taxon>
    </lineage>
</organism>
<dbReference type="PROSITE" id="PS51819">
    <property type="entry name" value="VOC"/>
    <property type="match status" value="1"/>
</dbReference>
<comment type="caution">
    <text evidence="3">The sequence shown here is derived from an EMBL/GenBank/DDBJ whole genome shotgun (WGS) entry which is preliminary data.</text>
</comment>
<keyword evidence="4" id="KW-1185">Reference proteome</keyword>
<dbReference type="InterPro" id="IPR041581">
    <property type="entry name" value="Glyoxalase_6"/>
</dbReference>
<evidence type="ECO:0000313" key="3">
    <source>
        <dbReference type="EMBL" id="TCS94077.1"/>
    </source>
</evidence>
<feature type="region of interest" description="Disordered" evidence="1">
    <location>
        <begin position="118"/>
        <end position="139"/>
    </location>
</feature>
<dbReference type="SUPFAM" id="SSF54593">
    <property type="entry name" value="Glyoxalase/Bleomycin resistance protein/Dihydroxybiphenyl dioxygenase"/>
    <property type="match status" value="1"/>
</dbReference>
<sequence>MVGRWTARQGAGMHKVTGIGGFFFRAHSPQALVAWYTQHLGIDIVEAVWEQRAGPTVFHPFKADTDYFGRPEQQWMINFRVDDLDAMIAQLQAAGIAVETRPDEWDSEVGRFARIHDPEGNPIELWEPSPGNASGDRPR</sequence>
<gene>
    <name evidence="3" type="ORF">EDC25_12452</name>
</gene>